<feature type="non-terminal residue" evidence="2">
    <location>
        <position position="1"/>
    </location>
</feature>
<name>A0A0X3NYT5_SCHSO</name>
<sequence length="694" mass="77225">ESFVPISLGQLRNGSDAILVNHVSMLSSAILPPNLTSVRKPESGRPDFLQKIIPDNATGSIKSFHKTPEDDIMLEPINEAERKFGETAQFMKKEFGDTSVSRIDKRTSGWHSQEDKAVRNESTDNSMTQVIYYDSKKENSVKSDVGLRQPGGEQMGGNLACLESSIKKPRCKRTSKSTTEAVSPVIDWKPEVCKRQLHSATKDIGLTGYTEHTVFSSDLSNSQPAAQETARYTFPSVLRETPSPGQRGWNPTCNISWNKLNRVYATERSESDTVSSMEREHDQSSTVGTDPNLPTTTAFGKIQRYLPETEDETRQPANQEDFGRSCNAEKDLQKLGASLRHRNTEAYGEKHHDASNEGGDSIDTSRSEKPVVAKRTTEKTFEGLNLDIKDYNLFPNNGIMQAAVTLTTEFKGSQVHEVIDSKVPQKAVGVRSGSETNDLFSTVEVETETYNEIQKPHLAPRLTFDCRSDEYARVSQSEQLKIELIPQSTPKVYDERKLNLYMLEDPQERPAEESDNYYQSTGLVYLTDEVPRPHLPLELTELHVEDTRSPLNDPELSSPLFSLPSNDEDCIGTDSALRENHYDSDSFSLSELISIENLPVPVLTEQAQISGQPILLGLSTEGEVGRQTVEFIKDVEAITMKSSTDEIRPLHGDEIETACLSVALRSPRMSQENKPAQASNNQPSSQKAGLSFAQ</sequence>
<feature type="compositionally biased region" description="Polar residues" evidence="1">
    <location>
        <begin position="284"/>
        <end position="297"/>
    </location>
</feature>
<feature type="region of interest" description="Disordered" evidence="1">
    <location>
        <begin position="664"/>
        <end position="694"/>
    </location>
</feature>
<proteinExistence type="predicted"/>
<feature type="compositionally biased region" description="Basic and acidic residues" evidence="1">
    <location>
        <begin position="268"/>
        <end position="283"/>
    </location>
</feature>
<organism evidence="2">
    <name type="scientific">Schistocephalus solidus</name>
    <name type="common">Tapeworm</name>
    <dbReference type="NCBI Taxonomy" id="70667"/>
    <lineage>
        <taxon>Eukaryota</taxon>
        <taxon>Metazoa</taxon>
        <taxon>Spiralia</taxon>
        <taxon>Lophotrochozoa</taxon>
        <taxon>Platyhelminthes</taxon>
        <taxon>Cestoda</taxon>
        <taxon>Eucestoda</taxon>
        <taxon>Diphyllobothriidea</taxon>
        <taxon>Diphyllobothriidae</taxon>
        <taxon>Schistocephalus</taxon>
    </lineage>
</organism>
<feature type="region of interest" description="Disordered" evidence="1">
    <location>
        <begin position="308"/>
        <end position="327"/>
    </location>
</feature>
<feature type="non-terminal residue" evidence="2">
    <location>
        <position position="694"/>
    </location>
</feature>
<reference evidence="2" key="1">
    <citation type="submission" date="2016-01" db="EMBL/GenBank/DDBJ databases">
        <title>Reference transcriptome for the parasite Schistocephalus solidus: insights into the molecular evolution of parasitism.</title>
        <authorList>
            <person name="Hebert F.O."/>
            <person name="Grambauer S."/>
            <person name="Barber I."/>
            <person name="Landry C.R."/>
            <person name="Aubin-Horth N."/>
        </authorList>
    </citation>
    <scope>NUCLEOTIDE SEQUENCE</scope>
</reference>
<protein>
    <submittedName>
        <fullName evidence="2">Uncharacterized protein</fullName>
    </submittedName>
</protein>
<feature type="compositionally biased region" description="Basic and acidic residues" evidence="1">
    <location>
        <begin position="345"/>
        <end position="355"/>
    </location>
</feature>
<gene>
    <name evidence="2" type="ORF">TR117332</name>
</gene>
<dbReference type="EMBL" id="GEEE01023189">
    <property type="protein sequence ID" value="JAP40036.1"/>
    <property type="molecule type" value="Transcribed_RNA"/>
</dbReference>
<feature type="region of interest" description="Disordered" evidence="1">
    <location>
        <begin position="345"/>
        <end position="376"/>
    </location>
</feature>
<evidence type="ECO:0000313" key="2">
    <source>
        <dbReference type="EMBL" id="JAP40036.1"/>
    </source>
</evidence>
<dbReference type="AlphaFoldDB" id="A0A0X3NYT5"/>
<feature type="compositionally biased region" description="Polar residues" evidence="1">
    <location>
        <begin position="668"/>
        <end position="694"/>
    </location>
</feature>
<evidence type="ECO:0000256" key="1">
    <source>
        <dbReference type="SAM" id="MobiDB-lite"/>
    </source>
</evidence>
<feature type="compositionally biased region" description="Basic and acidic residues" evidence="1">
    <location>
        <begin position="363"/>
        <end position="376"/>
    </location>
</feature>
<feature type="region of interest" description="Disordered" evidence="1">
    <location>
        <begin position="268"/>
        <end position="297"/>
    </location>
</feature>
<accession>A0A0X3NYT5</accession>